<evidence type="ECO:0000256" key="1">
    <source>
        <dbReference type="SAM" id="Phobius"/>
    </source>
</evidence>
<protein>
    <submittedName>
        <fullName evidence="3">Peptidoglycan DD-metalloendopeptidase family protein</fullName>
    </submittedName>
</protein>
<dbReference type="OrthoDB" id="9805070at2"/>
<feature type="domain" description="M23ase beta-sheet core" evidence="2">
    <location>
        <begin position="188"/>
        <end position="283"/>
    </location>
</feature>
<dbReference type="AlphaFoldDB" id="A0A6I6E5C0"/>
<dbReference type="Proteomes" id="UP000426424">
    <property type="component" value="Chromosome"/>
</dbReference>
<dbReference type="InterPro" id="IPR016047">
    <property type="entry name" value="M23ase_b-sheet_dom"/>
</dbReference>
<gene>
    <name evidence="3" type="ORF">E6P07_02015</name>
</gene>
<dbReference type="Gene3D" id="2.70.70.10">
    <property type="entry name" value="Glucose Permease (Domain IIA)"/>
    <property type="match status" value="1"/>
</dbReference>
<dbReference type="PANTHER" id="PTHR21666:SF270">
    <property type="entry name" value="MUREIN HYDROLASE ACTIVATOR ENVC"/>
    <property type="match status" value="1"/>
</dbReference>
<keyword evidence="1" id="KW-0472">Membrane</keyword>
<dbReference type="InterPro" id="IPR050570">
    <property type="entry name" value="Cell_wall_metabolism_enzyme"/>
</dbReference>
<keyword evidence="1" id="KW-1133">Transmembrane helix</keyword>
<evidence type="ECO:0000313" key="3">
    <source>
        <dbReference type="EMBL" id="QGU31863.1"/>
    </source>
</evidence>
<dbReference type="CDD" id="cd12797">
    <property type="entry name" value="M23_peptidase"/>
    <property type="match status" value="1"/>
</dbReference>
<sequence length="302" mass="33306">MSHIARKKTQRGQTLVMFSAVSSFALAGVGFGFLIGDQTGVPSRTHITTEFAPVKPAVTDSDEIGTMIARLGEMEAEVQRINALGERLVQISGLDPQEFDFVNRPPRGGPETARTRDYTIKELADELSTLAVLVQDRERKLERLADQILEQRPRTASAQLSSSPWPVRSGYISSPYGFRVHPVRNVRQFHEGVDFVAKRGSPVLAVADGIVVLSGWRTGYGNLVDIQHRDGLVTRYAHNSTNLVREGDLVRQGQQIATVGSTGTATGPHVHFELRRNGYPIDPMPYLRSQPAQRLASAELLR</sequence>
<keyword evidence="1" id="KW-0812">Transmembrane</keyword>
<dbReference type="PANTHER" id="PTHR21666">
    <property type="entry name" value="PEPTIDASE-RELATED"/>
    <property type="match status" value="1"/>
</dbReference>
<dbReference type="Pfam" id="PF01551">
    <property type="entry name" value="Peptidase_M23"/>
    <property type="match status" value="1"/>
</dbReference>
<accession>A0A6I6E5C0</accession>
<dbReference type="EMBL" id="CP039268">
    <property type="protein sequence ID" value="QGU31863.1"/>
    <property type="molecule type" value="Genomic_DNA"/>
</dbReference>
<dbReference type="SUPFAM" id="SSF51261">
    <property type="entry name" value="Duplicated hybrid motif"/>
    <property type="match status" value="1"/>
</dbReference>
<dbReference type="InterPro" id="IPR011055">
    <property type="entry name" value="Dup_hybrid_motif"/>
</dbReference>
<dbReference type="GO" id="GO:0004222">
    <property type="term" value="F:metalloendopeptidase activity"/>
    <property type="evidence" value="ECO:0007669"/>
    <property type="project" value="TreeGrafter"/>
</dbReference>
<name>A0A6I6E5C0_THETI</name>
<proteinExistence type="predicted"/>
<reference evidence="3 4" key="1">
    <citation type="submission" date="2019-12" db="EMBL/GenBank/DDBJ databases">
        <title>The complete genome of the thermophilic, anoxygenic phototrophic gammaproteobacterium Thermochromatium tepidum.</title>
        <authorList>
            <person name="Sattley W.M."/>
            <person name="Swingley W.D."/>
            <person name="Burchell B.M."/>
            <person name="Gurbani S.A."/>
            <person name="Kujawa C.M."/>
            <person name="Nuccio D.A."/>
            <person name="Schladweiler J."/>
            <person name="Shaffer K.N."/>
            <person name="Stokes L.M."/>
            <person name="Touchman J.W."/>
            <person name="Blankenship R.E."/>
            <person name="Madigan M.T."/>
        </authorList>
    </citation>
    <scope>NUCLEOTIDE SEQUENCE [LARGE SCALE GENOMIC DNA]</scope>
    <source>
        <strain evidence="3 4">ATCC 43061</strain>
    </source>
</reference>
<evidence type="ECO:0000259" key="2">
    <source>
        <dbReference type="Pfam" id="PF01551"/>
    </source>
</evidence>
<dbReference type="KEGG" id="ttp:E6P07_02015"/>
<evidence type="ECO:0000313" key="4">
    <source>
        <dbReference type="Proteomes" id="UP000426424"/>
    </source>
</evidence>
<organism evidence="3 4">
    <name type="scientific">Thermochromatium tepidum ATCC 43061</name>
    <dbReference type="NCBI Taxonomy" id="316276"/>
    <lineage>
        <taxon>Bacteria</taxon>
        <taxon>Pseudomonadati</taxon>
        <taxon>Pseudomonadota</taxon>
        <taxon>Gammaproteobacteria</taxon>
        <taxon>Chromatiales</taxon>
        <taxon>Chromatiaceae</taxon>
        <taxon>Thermochromatium</taxon>
    </lineage>
</organism>
<dbReference type="FunFam" id="2.70.70.10:FF:000006">
    <property type="entry name" value="M23 family peptidase"/>
    <property type="match status" value="1"/>
</dbReference>
<dbReference type="RefSeq" id="WP_153974062.1">
    <property type="nucleotide sequence ID" value="NZ_CP039268.1"/>
</dbReference>
<feature type="transmembrane region" description="Helical" evidence="1">
    <location>
        <begin position="12"/>
        <end position="35"/>
    </location>
</feature>
<keyword evidence="4" id="KW-1185">Reference proteome</keyword>